<organism evidence="1 2">
    <name type="scientific">Streptomyces albus (strain ATCC 21838 / DSM 41398 / FERM P-419 / JCM 4703 / NBRC 107858)</name>
    <dbReference type="NCBI Taxonomy" id="1081613"/>
    <lineage>
        <taxon>Bacteria</taxon>
        <taxon>Bacillati</taxon>
        <taxon>Actinomycetota</taxon>
        <taxon>Actinomycetes</taxon>
        <taxon>Kitasatosporales</taxon>
        <taxon>Streptomycetaceae</taxon>
        <taxon>Streptomyces</taxon>
    </lineage>
</organism>
<keyword evidence="2" id="KW-1185">Reference proteome</keyword>
<proteinExistence type="predicted"/>
<gene>
    <name evidence="1" type="ORF">SLNWT_3375</name>
</gene>
<dbReference type="Proteomes" id="UP000031523">
    <property type="component" value="Chromosome"/>
</dbReference>
<name>A0A0B5EYN0_STRA4</name>
<dbReference type="EMBL" id="CP010519">
    <property type="protein sequence ID" value="AJE83751.1"/>
    <property type="molecule type" value="Genomic_DNA"/>
</dbReference>
<evidence type="ECO:0000313" key="2">
    <source>
        <dbReference type="Proteomes" id="UP000031523"/>
    </source>
</evidence>
<accession>A0A0B5EYN0</accession>
<dbReference type="AlphaFoldDB" id="A0A0B5EYN0"/>
<protein>
    <submittedName>
        <fullName evidence="1">Uncharacterized protein</fullName>
    </submittedName>
</protein>
<evidence type="ECO:0000313" key="1">
    <source>
        <dbReference type="EMBL" id="AJE83751.1"/>
    </source>
</evidence>
<dbReference type="KEGG" id="sals:SLNWT_3375"/>
<sequence>MQPLTEQVELDFTDELRARAGLFADEHVGLWVAVTAPNTVNLGGARSAEVLQAAADWLAADESAEVTALAWSRSPEDPPLRLSMRLAQAPAK</sequence>
<reference evidence="1 2" key="1">
    <citation type="submission" date="2015-01" db="EMBL/GenBank/DDBJ databases">
        <title>Enhanced salinomycin production by adjusting the supply of polyketide extender units in Streptomyce albus DSM 41398.</title>
        <authorList>
            <person name="Lu C."/>
        </authorList>
    </citation>
    <scope>NUCLEOTIDE SEQUENCE [LARGE SCALE GENOMIC DNA]</scope>
    <source>
        <strain evidence="2">ATCC 21838 / DSM 41398 / FERM P-419 / JCM 4703 / NBRC 107858</strain>
    </source>
</reference>